<keyword evidence="3 5" id="KW-0560">Oxidoreductase</keyword>
<dbReference type="InterPro" id="IPR006140">
    <property type="entry name" value="D-isomer_DH_NAD-bd"/>
</dbReference>
<dbReference type="EMBL" id="MHKB01000009">
    <property type="protein sequence ID" value="OGY79265.1"/>
    <property type="molecule type" value="Genomic_DNA"/>
</dbReference>
<gene>
    <name evidence="8" type="ORF">A3B74_00210</name>
</gene>
<dbReference type="Pfam" id="PF00389">
    <property type="entry name" value="2-Hacid_dh"/>
    <property type="match status" value="1"/>
</dbReference>
<feature type="domain" description="D-isomer specific 2-hydroxyacid dehydrogenase catalytic" evidence="6">
    <location>
        <begin position="11"/>
        <end position="324"/>
    </location>
</feature>
<keyword evidence="4" id="KW-0520">NAD</keyword>
<dbReference type="GO" id="GO:0016616">
    <property type="term" value="F:oxidoreductase activity, acting on the CH-OH group of donors, NAD or NADP as acceptor"/>
    <property type="evidence" value="ECO:0007669"/>
    <property type="project" value="InterPro"/>
</dbReference>
<evidence type="ECO:0000256" key="4">
    <source>
        <dbReference type="ARBA" id="ARBA00023027"/>
    </source>
</evidence>
<comment type="similarity">
    <text evidence="1 5">Belongs to the D-isomer specific 2-hydroxyacid dehydrogenase family.</text>
</comment>
<dbReference type="Gene3D" id="3.40.50.720">
    <property type="entry name" value="NAD(P)-binding Rossmann-like Domain"/>
    <property type="match status" value="2"/>
</dbReference>
<keyword evidence="2" id="KW-0028">Amino-acid biosynthesis</keyword>
<evidence type="ECO:0000256" key="5">
    <source>
        <dbReference type="RuleBase" id="RU003719"/>
    </source>
</evidence>
<dbReference type="PANTHER" id="PTHR42789:SF1">
    <property type="entry name" value="D-ISOMER SPECIFIC 2-HYDROXYACID DEHYDROGENASE FAMILY PROTEIN (AFU_ORTHOLOGUE AFUA_6G10090)"/>
    <property type="match status" value="1"/>
</dbReference>
<organism evidence="8 9">
    <name type="scientific">Candidatus Kerfeldbacteria bacterium RIFCSPHIGHO2_02_FULL_42_14</name>
    <dbReference type="NCBI Taxonomy" id="1798540"/>
    <lineage>
        <taxon>Bacteria</taxon>
        <taxon>Candidatus Kerfeldiibacteriota</taxon>
    </lineage>
</organism>
<evidence type="ECO:0000256" key="1">
    <source>
        <dbReference type="ARBA" id="ARBA00005854"/>
    </source>
</evidence>
<evidence type="ECO:0000256" key="3">
    <source>
        <dbReference type="ARBA" id="ARBA00023002"/>
    </source>
</evidence>
<evidence type="ECO:0008006" key="10">
    <source>
        <dbReference type="Google" id="ProtNLM"/>
    </source>
</evidence>
<feature type="domain" description="D-isomer specific 2-hydroxyacid dehydrogenase NAD-binding" evidence="7">
    <location>
        <begin position="114"/>
        <end position="292"/>
    </location>
</feature>
<dbReference type="GO" id="GO:0008652">
    <property type="term" value="P:amino acid biosynthetic process"/>
    <property type="evidence" value="ECO:0007669"/>
    <property type="project" value="UniProtKB-KW"/>
</dbReference>
<reference evidence="8 9" key="1">
    <citation type="journal article" date="2016" name="Nat. Commun.">
        <title>Thousands of microbial genomes shed light on interconnected biogeochemical processes in an aquifer system.</title>
        <authorList>
            <person name="Anantharaman K."/>
            <person name="Brown C.T."/>
            <person name="Hug L.A."/>
            <person name="Sharon I."/>
            <person name="Castelle C.J."/>
            <person name="Probst A.J."/>
            <person name="Thomas B.C."/>
            <person name="Singh A."/>
            <person name="Wilkins M.J."/>
            <person name="Karaoz U."/>
            <person name="Brodie E.L."/>
            <person name="Williams K.H."/>
            <person name="Hubbard S.S."/>
            <person name="Banfield J.F."/>
        </authorList>
    </citation>
    <scope>NUCLEOTIDE SEQUENCE [LARGE SCALE GENOMIC DNA]</scope>
</reference>
<accession>A0A1G2ARJ0</accession>
<dbReference type="Proteomes" id="UP000177165">
    <property type="component" value="Unassembled WGS sequence"/>
</dbReference>
<dbReference type="InterPro" id="IPR050857">
    <property type="entry name" value="D-2-hydroxyacid_DH"/>
</dbReference>
<dbReference type="SUPFAM" id="SSF51735">
    <property type="entry name" value="NAD(P)-binding Rossmann-fold domains"/>
    <property type="match status" value="1"/>
</dbReference>
<dbReference type="AlphaFoldDB" id="A0A1G2ARJ0"/>
<name>A0A1G2ARJ0_9BACT</name>
<dbReference type="Pfam" id="PF02826">
    <property type="entry name" value="2-Hacid_dh_C"/>
    <property type="match status" value="1"/>
</dbReference>
<dbReference type="GO" id="GO:0051287">
    <property type="term" value="F:NAD binding"/>
    <property type="evidence" value="ECO:0007669"/>
    <property type="project" value="InterPro"/>
</dbReference>
<dbReference type="STRING" id="1798540.A3B74_00210"/>
<dbReference type="FunFam" id="3.40.50.720:FF:000203">
    <property type="entry name" value="D-3-phosphoglycerate dehydrogenase (SerA)"/>
    <property type="match status" value="1"/>
</dbReference>
<dbReference type="SUPFAM" id="SSF52283">
    <property type="entry name" value="Formate/glycerate dehydrogenase catalytic domain-like"/>
    <property type="match status" value="1"/>
</dbReference>
<dbReference type="CDD" id="cd05301">
    <property type="entry name" value="GDH"/>
    <property type="match status" value="1"/>
</dbReference>
<evidence type="ECO:0000259" key="6">
    <source>
        <dbReference type="Pfam" id="PF00389"/>
    </source>
</evidence>
<dbReference type="InterPro" id="IPR036291">
    <property type="entry name" value="NAD(P)-bd_dom_sf"/>
</dbReference>
<dbReference type="PROSITE" id="PS00065">
    <property type="entry name" value="D_2_HYDROXYACID_DH_1"/>
    <property type="match status" value="1"/>
</dbReference>
<protein>
    <recommendedName>
        <fullName evidence="10">D-glycerate dehydrogenase</fullName>
    </recommendedName>
</protein>
<dbReference type="PROSITE" id="PS00671">
    <property type="entry name" value="D_2_HYDROXYACID_DH_3"/>
    <property type="match status" value="1"/>
</dbReference>
<evidence type="ECO:0000256" key="2">
    <source>
        <dbReference type="ARBA" id="ARBA00022605"/>
    </source>
</evidence>
<proteinExistence type="inferred from homology"/>
<dbReference type="InterPro" id="IPR006139">
    <property type="entry name" value="D-isomer_2_OHA_DH_cat_dom"/>
</dbReference>
<dbReference type="InterPro" id="IPR029752">
    <property type="entry name" value="D-isomer_DH_CS1"/>
</dbReference>
<evidence type="ECO:0000313" key="9">
    <source>
        <dbReference type="Proteomes" id="UP000177165"/>
    </source>
</evidence>
<sequence>MLKTKKKPKVFVTRVILGEGIALLHKHFQVVVRKQSGVISKTELYHGAKEADALLCLLTDHIDRAFLERNRHLKIIANYAVGFDNIDIETATRLGIVVTNTPGVLNEAVAEHTLALICALARRIPQADAFVRAGKYRGWDPLLFIGSDFFDKTLGIVGLGHIGLDLAKRASQGLGFKLVYHDLHPNSQFERHYGARYVSLPTLLKLSDFVSMHVPLLDSTHHLIGARELRMMKRTSYLINTSRGPVIDEKALVQALRKGVIAGAALDVFEHEPKLTTGLTRLPNVVLTPHIASATVAARGKMSVLAAQGIVQSFAGKQPENIVNPLVWRRALLRLA</sequence>
<evidence type="ECO:0000259" key="7">
    <source>
        <dbReference type="Pfam" id="PF02826"/>
    </source>
</evidence>
<dbReference type="InterPro" id="IPR029753">
    <property type="entry name" value="D-isomer_DH_CS"/>
</dbReference>
<dbReference type="PANTHER" id="PTHR42789">
    <property type="entry name" value="D-ISOMER SPECIFIC 2-HYDROXYACID DEHYDROGENASE FAMILY PROTEIN (AFU_ORTHOLOGUE AFUA_6G10090)"/>
    <property type="match status" value="1"/>
</dbReference>
<comment type="caution">
    <text evidence="8">The sequence shown here is derived from an EMBL/GenBank/DDBJ whole genome shotgun (WGS) entry which is preliminary data.</text>
</comment>
<evidence type="ECO:0000313" key="8">
    <source>
        <dbReference type="EMBL" id="OGY79265.1"/>
    </source>
</evidence>